<feature type="region of interest" description="Disordered" evidence="5">
    <location>
        <begin position="579"/>
        <end position="652"/>
    </location>
</feature>
<feature type="region of interest" description="Disordered" evidence="5">
    <location>
        <begin position="1001"/>
        <end position="1097"/>
    </location>
</feature>
<feature type="compositionally biased region" description="Basic and acidic residues" evidence="5">
    <location>
        <begin position="19"/>
        <end position="36"/>
    </location>
</feature>
<evidence type="ECO:0000256" key="3">
    <source>
        <dbReference type="ARBA" id="ARBA00022833"/>
    </source>
</evidence>
<dbReference type="GO" id="GO:0008270">
    <property type="term" value="F:zinc ion binding"/>
    <property type="evidence" value="ECO:0007669"/>
    <property type="project" value="UniProtKB-KW"/>
</dbReference>
<feature type="compositionally biased region" description="Low complexity" evidence="5">
    <location>
        <begin position="476"/>
        <end position="494"/>
    </location>
</feature>
<gene>
    <name evidence="7" type="ORF">FISHEDRAFT_74387</name>
</gene>
<feature type="compositionally biased region" description="Low complexity" evidence="5">
    <location>
        <begin position="292"/>
        <end position="306"/>
    </location>
</feature>
<dbReference type="EMBL" id="KN881929">
    <property type="protein sequence ID" value="KIY47721.1"/>
    <property type="molecule type" value="Genomic_DNA"/>
</dbReference>
<dbReference type="Proteomes" id="UP000054144">
    <property type="component" value="Unassembled WGS sequence"/>
</dbReference>
<accession>A0A0D7ACQ8</accession>
<feature type="region of interest" description="Disordered" evidence="5">
    <location>
        <begin position="351"/>
        <end position="377"/>
    </location>
</feature>
<feature type="compositionally biased region" description="Basic and acidic residues" evidence="5">
    <location>
        <begin position="185"/>
        <end position="196"/>
    </location>
</feature>
<dbReference type="Gene3D" id="3.30.40.10">
    <property type="entry name" value="Zinc/RING finger domain, C3HC4 (zinc finger)"/>
    <property type="match status" value="1"/>
</dbReference>
<evidence type="ECO:0000313" key="7">
    <source>
        <dbReference type="EMBL" id="KIY47721.1"/>
    </source>
</evidence>
<proteinExistence type="predicted"/>
<feature type="compositionally biased region" description="Low complexity" evidence="5">
    <location>
        <begin position="444"/>
        <end position="457"/>
    </location>
</feature>
<dbReference type="InterPro" id="IPR001841">
    <property type="entry name" value="Znf_RING"/>
</dbReference>
<feature type="compositionally biased region" description="Low complexity" evidence="5">
    <location>
        <begin position="118"/>
        <end position="130"/>
    </location>
</feature>
<name>A0A0D7ACQ8_9AGAR</name>
<evidence type="ECO:0000256" key="1">
    <source>
        <dbReference type="ARBA" id="ARBA00022723"/>
    </source>
</evidence>
<keyword evidence="2 4" id="KW-0863">Zinc-finger</keyword>
<reference evidence="7 8" key="1">
    <citation type="journal article" date="2015" name="Fungal Genet. Biol.">
        <title>Evolution of novel wood decay mechanisms in Agaricales revealed by the genome sequences of Fistulina hepatica and Cylindrobasidium torrendii.</title>
        <authorList>
            <person name="Floudas D."/>
            <person name="Held B.W."/>
            <person name="Riley R."/>
            <person name="Nagy L.G."/>
            <person name="Koehler G."/>
            <person name="Ransdell A.S."/>
            <person name="Younus H."/>
            <person name="Chow J."/>
            <person name="Chiniquy J."/>
            <person name="Lipzen A."/>
            <person name="Tritt A."/>
            <person name="Sun H."/>
            <person name="Haridas S."/>
            <person name="LaButti K."/>
            <person name="Ohm R.A."/>
            <person name="Kues U."/>
            <person name="Blanchette R.A."/>
            <person name="Grigoriev I.V."/>
            <person name="Minto R.E."/>
            <person name="Hibbett D.S."/>
        </authorList>
    </citation>
    <scope>NUCLEOTIDE SEQUENCE [LARGE SCALE GENOMIC DNA]</scope>
    <source>
        <strain evidence="7 8">ATCC 64428</strain>
    </source>
</reference>
<evidence type="ECO:0000256" key="4">
    <source>
        <dbReference type="PROSITE-ProRule" id="PRU00175"/>
    </source>
</evidence>
<feature type="compositionally biased region" description="Basic and acidic residues" evidence="5">
    <location>
        <begin position="216"/>
        <end position="226"/>
    </location>
</feature>
<evidence type="ECO:0000313" key="8">
    <source>
        <dbReference type="Proteomes" id="UP000054144"/>
    </source>
</evidence>
<feature type="compositionally biased region" description="Polar residues" evidence="5">
    <location>
        <begin position="937"/>
        <end position="948"/>
    </location>
</feature>
<dbReference type="PANTHER" id="PTHR45969">
    <property type="entry name" value="RING ZINC FINGER PROTEIN-RELATED"/>
    <property type="match status" value="1"/>
</dbReference>
<sequence>MGQTNSRSNVRPSVGAQAPDERHHSPSDSRDRDANLRRKSWIGRRRSVAEKLPRPGQLRAGCSRQSTPVISERGDREFSDGEVPVASTPVFGAQPADPTHMLCQPTSSRSTNVPSDGSALSSSVTSPESATSPAVAASAFIADPSPSLHPVDCIQDTSAERPFADRHLQSMGPASQPVAGTARDSLPHSDCLDKNETVSAVDAPMEPMETHPTTCDTERPAARDTSDMSMPTPLNTANIDRAAGDIPGFASDDPEQPVSPPSLELEQDEYLSIVDEEDTREIAPAPLLEGNSETPSSSTPSQEPASPVMPSPRFASPGTLVVVQGVVHTTDTPRSTHQPSVSHEAANLPEAFSTNGSTSFNRDSQSSTPPTSFLSDQSATLQPSISASSESIRRNATGSRLHRLSAMFTRATQARGSTLTAQDAVVNNIDDEERLSDDADGRGLESLSSGSNLNTPNTTAAVANARSFGQFITPQNSGADASSSSPSGADNTPSTSTDVRSPDVPTQEHHEVPLVSGHVSRLQTTEHGVDPSSSRRYPENDSTISNNSVEVLGTLLSVAAAATAASLLTGSTAHFLHRSDATPTAGSSTPPPDFHEAMSTQSPQYPVEHIGPNSESTAGQSTEASLPLAYSSPSMRSTPSLQPTRSGVRQAVDGVRQRLRLGRSTSSGVHNMRHLHSVPDLRHPLRLGRSLSTPAGLDNAYSSFDAGVSRGSVARQGARPLADNTPTMARDREARDTIITEMTRVFRLGMGLSATDEDNDTRRSQQPSPIPEAVISMPAVPPSDHATAPSPVNAAATMENIADVPREASDPQPNAIPSSEPHEASIGSFERFLVDLQQDLRVALLGGEVPGSFSQSGSLEGSSADRENSSDDSSSDTISITEPTEEESSSFEGSRPPRAVNRDTESGGRINWWRLYRFPPIVFPLPPAALGIPRPTNAASEPDQTTDFAPSAESPAEVLENDADADEQPASAAPSTVVPVIVVGVQSVSLATAQQMNWVLPPAPPPPHIDEPYAPSSGTVTPISPTPSSSRRPSRWSTAANAIRRNVRNVASRRSVQDSESSTFLAEEATPTPPSDASSRVPSADDIPAEPTGETATPGAARTFLVYVIGGYYPPDHSIVTGGENNSESFEQLIALADLLGQVKPPTVTRDEIERSGLQIIRASQLNELVQTGRLKSSCAERCLVCLDEYEPDDELRIMNCQHGFHKRCVDRWLETGKNNCPACRTTAVATEPAST</sequence>
<dbReference type="SUPFAM" id="SSF57850">
    <property type="entry name" value="RING/U-box"/>
    <property type="match status" value="1"/>
</dbReference>
<keyword evidence="3" id="KW-0862">Zinc</keyword>
<dbReference type="GO" id="GO:0016567">
    <property type="term" value="P:protein ubiquitination"/>
    <property type="evidence" value="ECO:0007669"/>
    <property type="project" value="TreeGrafter"/>
</dbReference>
<evidence type="ECO:0000259" key="6">
    <source>
        <dbReference type="PROSITE" id="PS50089"/>
    </source>
</evidence>
<dbReference type="Pfam" id="PF13639">
    <property type="entry name" value="zf-RING_2"/>
    <property type="match status" value="1"/>
</dbReference>
<dbReference type="PROSITE" id="PS50089">
    <property type="entry name" value="ZF_RING_2"/>
    <property type="match status" value="1"/>
</dbReference>
<feature type="compositionally biased region" description="Polar residues" evidence="5">
    <location>
        <begin position="1"/>
        <end position="11"/>
    </location>
</feature>
<feature type="region of interest" description="Disordered" evidence="5">
    <location>
        <begin position="752"/>
        <end position="790"/>
    </location>
</feature>
<evidence type="ECO:0000256" key="5">
    <source>
        <dbReference type="SAM" id="MobiDB-lite"/>
    </source>
</evidence>
<feature type="region of interest" description="Disordered" evidence="5">
    <location>
        <begin position="285"/>
        <end position="316"/>
    </location>
</feature>
<feature type="domain" description="RING-type" evidence="6">
    <location>
        <begin position="1183"/>
        <end position="1225"/>
    </location>
</feature>
<feature type="compositionally biased region" description="Polar residues" evidence="5">
    <location>
        <begin position="613"/>
        <end position="624"/>
    </location>
</feature>
<evidence type="ECO:0000256" key="2">
    <source>
        <dbReference type="ARBA" id="ARBA00022771"/>
    </source>
</evidence>
<feature type="region of interest" description="Disordered" evidence="5">
    <location>
        <begin position="848"/>
        <end position="905"/>
    </location>
</feature>
<organism evidence="7 8">
    <name type="scientific">Fistulina hepatica ATCC 64428</name>
    <dbReference type="NCBI Taxonomy" id="1128425"/>
    <lineage>
        <taxon>Eukaryota</taxon>
        <taxon>Fungi</taxon>
        <taxon>Dikarya</taxon>
        <taxon>Basidiomycota</taxon>
        <taxon>Agaricomycotina</taxon>
        <taxon>Agaricomycetes</taxon>
        <taxon>Agaricomycetidae</taxon>
        <taxon>Agaricales</taxon>
        <taxon>Fistulinaceae</taxon>
        <taxon>Fistulina</taxon>
    </lineage>
</organism>
<feature type="region of interest" description="Disordered" evidence="5">
    <location>
        <begin position="169"/>
        <end position="266"/>
    </location>
</feature>
<feature type="compositionally biased region" description="Basic residues" evidence="5">
    <location>
        <begin position="37"/>
        <end position="46"/>
    </location>
</feature>
<feature type="region of interest" description="Disordered" evidence="5">
    <location>
        <begin position="933"/>
        <end position="973"/>
    </location>
</feature>
<dbReference type="SMART" id="SM00184">
    <property type="entry name" value="RING"/>
    <property type="match status" value="1"/>
</dbReference>
<feature type="compositionally biased region" description="Low complexity" evidence="5">
    <location>
        <begin position="871"/>
        <end position="882"/>
    </location>
</feature>
<feature type="compositionally biased region" description="Low complexity" evidence="5">
    <location>
        <begin position="851"/>
        <end position="862"/>
    </location>
</feature>
<feature type="region of interest" description="Disordered" evidence="5">
    <location>
        <begin position="472"/>
        <end position="545"/>
    </location>
</feature>
<keyword evidence="1" id="KW-0479">Metal-binding</keyword>
<dbReference type="GO" id="GO:0061630">
    <property type="term" value="F:ubiquitin protein ligase activity"/>
    <property type="evidence" value="ECO:0007669"/>
    <property type="project" value="TreeGrafter"/>
</dbReference>
<dbReference type="InterPro" id="IPR013083">
    <property type="entry name" value="Znf_RING/FYVE/PHD"/>
</dbReference>
<dbReference type="AlphaFoldDB" id="A0A0D7ACQ8"/>
<feature type="compositionally biased region" description="Polar residues" evidence="5">
    <location>
        <begin position="521"/>
        <end position="545"/>
    </location>
</feature>
<feature type="compositionally biased region" description="Low complexity" evidence="5">
    <location>
        <begin position="1012"/>
        <end position="1054"/>
    </location>
</feature>
<dbReference type="CDD" id="cd16461">
    <property type="entry name" value="RING-H2_EL5-like"/>
    <property type="match status" value="1"/>
</dbReference>
<feature type="compositionally biased region" description="Polar residues" evidence="5">
    <location>
        <begin position="104"/>
        <end position="115"/>
    </location>
</feature>
<feature type="compositionally biased region" description="Polar residues" evidence="5">
    <location>
        <begin position="352"/>
        <end position="377"/>
    </location>
</feature>
<dbReference type="FunFam" id="3.30.40.10:FF:000728">
    <property type="entry name" value="Unplaced genomic scaffold supercont1.4, whole genome shotgun sequence"/>
    <property type="match status" value="1"/>
</dbReference>
<feature type="compositionally biased region" description="Polar residues" evidence="5">
    <location>
        <begin position="227"/>
        <end position="238"/>
    </location>
</feature>
<keyword evidence="8" id="KW-1185">Reference proteome</keyword>
<feature type="region of interest" description="Disordered" evidence="5">
    <location>
        <begin position="1"/>
        <end position="130"/>
    </location>
</feature>
<dbReference type="PANTHER" id="PTHR45969:SF69">
    <property type="entry name" value="FINGER DOMAIN PROTEIN, PUTATIVE (AFU_ORTHOLOGUE AFUA_3G12190)-RELATED"/>
    <property type="match status" value="1"/>
</dbReference>
<feature type="region of interest" description="Disordered" evidence="5">
    <location>
        <begin position="430"/>
        <end position="457"/>
    </location>
</feature>
<protein>
    <recommendedName>
        <fullName evidence="6">RING-type domain-containing protein</fullName>
    </recommendedName>
</protein>
<dbReference type="OrthoDB" id="8062037at2759"/>
<feature type="compositionally biased region" description="Polar residues" evidence="5">
    <location>
        <begin position="631"/>
        <end position="647"/>
    </location>
</feature>